<evidence type="ECO:0000256" key="3">
    <source>
        <dbReference type="ARBA" id="ARBA00022989"/>
    </source>
</evidence>
<comment type="subcellular location">
    <subcellularLocation>
        <location evidence="1">Membrane</location>
    </subcellularLocation>
</comment>
<organism evidence="7 8">
    <name type="scientific">Caenorhabditis nigoni</name>
    <dbReference type="NCBI Taxonomy" id="1611254"/>
    <lineage>
        <taxon>Eukaryota</taxon>
        <taxon>Metazoa</taxon>
        <taxon>Ecdysozoa</taxon>
        <taxon>Nematoda</taxon>
        <taxon>Chromadorea</taxon>
        <taxon>Rhabditida</taxon>
        <taxon>Rhabditina</taxon>
        <taxon>Rhabditomorpha</taxon>
        <taxon>Rhabditoidea</taxon>
        <taxon>Rhabditidae</taxon>
        <taxon>Peloderinae</taxon>
        <taxon>Caenorhabditis</taxon>
    </lineage>
</organism>
<feature type="transmembrane region" description="Helical" evidence="5">
    <location>
        <begin position="677"/>
        <end position="694"/>
    </location>
</feature>
<keyword evidence="4 5" id="KW-0472">Membrane</keyword>
<evidence type="ECO:0000259" key="6">
    <source>
        <dbReference type="PROSITE" id="PS51469"/>
    </source>
</evidence>
<dbReference type="GO" id="GO:0043495">
    <property type="term" value="F:protein-membrane adaptor activity"/>
    <property type="evidence" value="ECO:0007669"/>
    <property type="project" value="TreeGrafter"/>
</dbReference>
<feature type="transmembrane region" description="Helical" evidence="5">
    <location>
        <begin position="111"/>
        <end position="130"/>
    </location>
</feature>
<feature type="transmembrane region" description="Helical" evidence="5">
    <location>
        <begin position="714"/>
        <end position="734"/>
    </location>
</feature>
<feature type="transmembrane region" description="Helical" evidence="5">
    <location>
        <begin position="385"/>
        <end position="407"/>
    </location>
</feature>
<dbReference type="GO" id="GO:0034993">
    <property type="term" value="C:meiotic nuclear membrane microtubule tethering complex"/>
    <property type="evidence" value="ECO:0007669"/>
    <property type="project" value="TreeGrafter"/>
</dbReference>
<dbReference type="OrthoDB" id="342281at2759"/>
<dbReference type="Pfam" id="PF07738">
    <property type="entry name" value="Sad1_UNC"/>
    <property type="match status" value="1"/>
</dbReference>
<feature type="transmembrane region" description="Helical" evidence="5">
    <location>
        <begin position="487"/>
        <end position="504"/>
    </location>
</feature>
<evidence type="ECO:0000256" key="4">
    <source>
        <dbReference type="ARBA" id="ARBA00023136"/>
    </source>
</evidence>
<feature type="transmembrane region" description="Helical" evidence="5">
    <location>
        <begin position="456"/>
        <end position="475"/>
    </location>
</feature>
<gene>
    <name evidence="7" type="primary">Cni-unc-84</name>
    <name evidence="7" type="synonym">Cnig_chr_X.g26167</name>
    <name evidence="7" type="ORF">B9Z55_026167</name>
</gene>
<comment type="caution">
    <text evidence="7">The sequence shown here is derived from an EMBL/GenBank/DDBJ whole genome shotgun (WGS) entry which is preliminary data.</text>
</comment>
<evidence type="ECO:0000256" key="1">
    <source>
        <dbReference type="ARBA" id="ARBA00004370"/>
    </source>
</evidence>
<dbReference type="PANTHER" id="PTHR12911">
    <property type="entry name" value="SAD1/UNC-84-LIKE PROTEIN-RELATED"/>
    <property type="match status" value="1"/>
</dbReference>
<dbReference type="InterPro" id="IPR012919">
    <property type="entry name" value="SUN_dom"/>
</dbReference>
<evidence type="ECO:0000256" key="2">
    <source>
        <dbReference type="ARBA" id="ARBA00022692"/>
    </source>
</evidence>
<evidence type="ECO:0000313" key="7">
    <source>
        <dbReference type="EMBL" id="PIC21264.1"/>
    </source>
</evidence>
<dbReference type="InterPro" id="IPR045119">
    <property type="entry name" value="SUN1-5"/>
</dbReference>
<dbReference type="Gene3D" id="2.60.120.260">
    <property type="entry name" value="Galactose-binding domain-like"/>
    <property type="match status" value="1"/>
</dbReference>
<feature type="transmembrane region" description="Helical" evidence="5">
    <location>
        <begin position="755"/>
        <end position="776"/>
    </location>
</feature>
<name>A0A2G5T1J0_9PELO</name>
<dbReference type="Proteomes" id="UP000230233">
    <property type="component" value="Chromosome X"/>
</dbReference>
<dbReference type="PANTHER" id="PTHR12911:SF8">
    <property type="entry name" value="KLAROID PROTEIN-RELATED"/>
    <property type="match status" value="1"/>
</dbReference>
<accession>A0A2G5T1J0</accession>
<dbReference type="AlphaFoldDB" id="A0A2G5T1J0"/>
<feature type="domain" description="SUN" evidence="6">
    <location>
        <begin position="949"/>
        <end position="1113"/>
    </location>
</feature>
<keyword evidence="3 5" id="KW-1133">Transmembrane helix</keyword>
<sequence>MPDDFYDHEWKSEFASTRSGRNSPNIFAKVRRKLLLTPPVRNARSPRLTDEELDALTGDLPYATNYTYAYSKIYDPSLPDHWEVPNLAGGMSSGTLAEQEHWSAASLSRQLLYLLRFPLYLVLHVITYILEAIYQVVKISTYTIWDYILYLIRLARYRYASWQDNRRRTALIRNRQDPFNLKLARFIRGFFETIIYIIHTPVRILKSRGNSVSQYDYTSIKDQLENERASRMVTRSQGLEKSRTFGGLSRSPARRAAPVAATKTTNITRVITKVFANDESSSEAPVTPTVVTTRTVRTRSVTPRFRSNRAAAATRTGIQRAAFDTPELEVDTSLASFGLRSRAKDHLNTPEPTFDVGDVAATSTPLMPRTDYIVDTNEKGVIHNILYYIGYIVFLPFIAARHIWYTIYDYGKSAYMKWTNYHPEAMEAIHVRDVDEPAPTDDNTATLFAVPLTTRISNAFSALFIFIKDIFIYIGEAHEIVFEMFKGAFYDTTSYIGGLFSGLSDAFIEKRNKGTLWPMLWTLWVLLLAIFLFGFLHSENTAIREERFVQEANEQKHLDGGLPTVPVLMGAVNNVKHYTWMVKEYVYDLAFNTYNFMKPVVGRTVTAPKYAWGLIVSGCGAVADNFHSFREYVSEKSYDIGYFLTYGFKESFSNVGNNVLNGTFTYAEKFGQYTNTFFSNVFSGIYNFFAYFFSGLLNLSTTTQTAIVSGVKTVVYGISDFFYNYIYAPIAGFFGGDYQKLLRPIWLALRWIYDMVVLGVTSIFDLATFLVTYPVGLITRGWIKISQYAPEDPVQVIPIPQAITPTPDIDRVQEQQPPEILKKKTEVEDEEEELKIIPAPAPEPIPIPTVVTTPPPVIIHQTNVVETVDKEAIIKEVTEKLRDELTAQFHQDLSAKFEQNYQTIIEQLKVVNNDVRYDNHQLEAIIRQLIYEYDTDKTGQVDYALESSGGAVISTRCSETYKSYTRLEKFWDIPIYYHHYSPRVVIQRNSKSLFPGECWCFKDGRGYIAVELSHFIDVSSISYEHIGKEVAPEGNRSSAPKGVLVWAYKQIDDLSTRVLIGDYTYDLDGPPLQFFMAKHKPDFPVKFVELEVTSNYGAQFTCLYRLRVHGKMLKL</sequence>
<feature type="transmembrane region" description="Helical" evidence="5">
    <location>
        <begin position="516"/>
        <end position="536"/>
    </location>
</feature>
<dbReference type="PROSITE" id="PS51469">
    <property type="entry name" value="SUN"/>
    <property type="match status" value="1"/>
</dbReference>
<protein>
    <recommendedName>
        <fullName evidence="6">SUN domain-containing protein</fullName>
    </recommendedName>
</protein>
<keyword evidence="8" id="KW-1185">Reference proteome</keyword>
<dbReference type="STRING" id="1611254.A0A2G5T1J0"/>
<dbReference type="EMBL" id="PDUG01000006">
    <property type="protein sequence ID" value="PIC21264.1"/>
    <property type="molecule type" value="Genomic_DNA"/>
</dbReference>
<evidence type="ECO:0000313" key="8">
    <source>
        <dbReference type="Proteomes" id="UP000230233"/>
    </source>
</evidence>
<dbReference type="FunFam" id="2.60.120.260:FF:000199">
    <property type="entry name" value="CRE-UNC-84 protein"/>
    <property type="match status" value="1"/>
</dbReference>
<keyword evidence="2 5" id="KW-0812">Transmembrane</keyword>
<proteinExistence type="predicted"/>
<evidence type="ECO:0000256" key="5">
    <source>
        <dbReference type="SAM" id="Phobius"/>
    </source>
</evidence>
<reference evidence="8" key="1">
    <citation type="submission" date="2017-10" db="EMBL/GenBank/DDBJ databases">
        <title>Rapid genome shrinkage in a self-fertile nematode reveals novel sperm competition proteins.</title>
        <authorList>
            <person name="Yin D."/>
            <person name="Schwarz E.M."/>
            <person name="Thomas C.G."/>
            <person name="Felde R.L."/>
            <person name="Korf I.F."/>
            <person name="Cutter A.D."/>
            <person name="Schartner C.M."/>
            <person name="Ralston E.J."/>
            <person name="Meyer B.J."/>
            <person name="Haag E.S."/>
        </authorList>
    </citation>
    <scope>NUCLEOTIDE SEQUENCE [LARGE SCALE GENOMIC DNA]</scope>
    <source>
        <strain evidence="8">JU1422</strain>
    </source>
</reference>